<dbReference type="PROSITE" id="PS51504">
    <property type="entry name" value="H15"/>
    <property type="match status" value="1"/>
</dbReference>
<gene>
    <name evidence="4 5" type="primary">LOC113424998</name>
</gene>
<accession>A0A6J1VI45</accession>
<dbReference type="Pfam" id="PF00538">
    <property type="entry name" value="Linker_histone"/>
    <property type="match status" value="1"/>
</dbReference>
<evidence type="ECO:0000313" key="5">
    <source>
        <dbReference type="RefSeq" id="XP_026542757.1"/>
    </source>
</evidence>
<proteinExistence type="predicted"/>
<dbReference type="GO" id="GO:0000786">
    <property type="term" value="C:nucleosome"/>
    <property type="evidence" value="ECO:0007669"/>
    <property type="project" value="InterPro"/>
</dbReference>
<feature type="compositionally biased region" description="Low complexity" evidence="1">
    <location>
        <begin position="220"/>
        <end position="232"/>
    </location>
</feature>
<dbReference type="GO" id="GO:0006334">
    <property type="term" value="P:nucleosome assembly"/>
    <property type="evidence" value="ECO:0007669"/>
    <property type="project" value="InterPro"/>
</dbReference>
<dbReference type="Gene3D" id="1.10.10.10">
    <property type="entry name" value="Winged helix-like DNA-binding domain superfamily/Winged helix DNA-binding domain"/>
    <property type="match status" value="1"/>
</dbReference>
<dbReference type="AlphaFoldDB" id="A0A6J1VI45"/>
<dbReference type="KEGG" id="nss:113424998"/>
<feature type="domain" description="H15" evidence="2">
    <location>
        <begin position="61"/>
        <end position="132"/>
    </location>
</feature>
<evidence type="ECO:0000313" key="3">
    <source>
        <dbReference type="Proteomes" id="UP000504612"/>
    </source>
</evidence>
<dbReference type="RefSeq" id="XP_026542756.1">
    <property type="nucleotide sequence ID" value="XM_026686971.1"/>
</dbReference>
<feature type="compositionally biased region" description="Basic residues" evidence="1">
    <location>
        <begin position="307"/>
        <end position="336"/>
    </location>
</feature>
<feature type="compositionally biased region" description="Basic residues" evidence="1">
    <location>
        <begin position="178"/>
        <end position="199"/>
    </location>
</feature>
<feature type="region of interest" description="Disordered" evidence="1">
    <location>
        <begin position="268"/>
        <end position="348"/>
    </location>
</feature>
<evidence type="ECO:0000313" key="4">
    <source>
        <dbReference type="RefSeq" id="XP_026542756.1"/>
    </source>
</evidence>
<organism evidence="3 4">
    <name type="scientific">Notechis scutatus</name>
    <name type="common">mainland tiger snake</name>
    <dbReference type="NCBI Taxonomy" id="8663"/>
    <lineage>
        <taxon>Eukaryota</taxon>
        <taxon>Metazoa</taxon>
        <taxon>Chordata</taxon>
        <taxon>Craniata</taxon>
        <taxon>Vertebrata</taxon>
        <taxon>Euteleostomi</taxon>
        <taxon>Lepidosauria</taxon>
        <taxon>Squamata</taxon>
        <taxon>Bifurcata</taxon>
        <taxon>Unidentata</taxon>
        <taxon>Episquamata</taxon>
        <taxon>Toxicofera</taxon>
        <taxon>Serpentes</taxon>
        <taxon>Colubroidea</taxon>
        <taxon>Elapidae</taxon>
        <taxon>Hydrophiinae</taxon>
        <taxon>Notechis</taxon>
    </lineage>
</organism>
<protein>
    <submittedName>
        <fullName evidence="4 5">Histone H1C-like</fullName>
    </submittedName>
</protein>
<name>A0A6J1VI45_9SAUR</name>
<dbReference type="RefSeq" id="XP_026542757.1">
    <property type="nucleotide sequence ID" value="XM_026686972.1"/>
</dbReference>
<evidence type="ECO:0000259" key="2">
    <source>
        <dbReference type="PROSITE" id="PS51504"/>
    </source>
</evidence>
<evidence type="ECO:0000256" key="1">
    <source>
        <dbReference type="SAM" id="MobiDB-lite"/>
    </source>
</evidence>
<dbReference type="SMART" id="SM00526">
    <property type="entry name" value="H15"/>
    <property type="match status" value="1"/>
</dbReference>
<dbReference type="GO" id="GO:0003677">
    <property type="term" value="F:DNA binding"/>
    <property type="evidence" value="ECO:0007669"/>
    <property type="project" value="InterPro"/>
</dbReference>
<reference evidence="4 5" key="1">
    <citation type="submission" date="2025-04" db="UniProtKB">
        <authorList>
            <consortium name="RefSeq"/>
        </authorList>
    </citation>
    <scope>IDENTIFICATION</scope>
</reference>
<dbReference type="InterPro" id="IPR036388">
    <property type="entry name" value="WH-like_DNA-bd_sf"/>
</dbReference>
<dbReference type="SUPFAM" id="SSF46785">
    <property type="entry name" value="Winged helix' DNA-binding domain"/>
    <property type="match status" value="1"/>
</dbReference>
<dbReference type="InterPro" id="IPR036390">
    <property type="entry name" value="WH_DNA-bd_sf"/>
</dbReference>
<dbReference type="Proteomes" id="UP000504612">
    <property type="component" value="Unplaced"/>
</dbReference>
<dbReference type="InterPro" id="IPR005818">
    <property type="entry name" value="Histone_H1/H5_H15"/>
</dbReference>
<feature type="region of interest" description="Disordered" evidence="1">
    <location>
        <begin position="174"/>
        <end position="254"/>
    </location>
</feature>
<dbReference type="GeneID" id="113424998"/>
<sequence length="348" mass="39299">MRKMMMTQENMMPIGMQAPVPRRKVSSQRKKETANFTTKTLMVANSVQNKKSLIPWKSIDSLPSISGLIIEAIASCKSHNGLTFAELREVLGTKGYDVRRHYPRLKRKLQSLVSKGALVRMTCGNGSSFFVVRKYQEKITKISRNLEKAARIKKAGMCASEKIKGKAEEAKSLSWKAGKIRRKPKRSHRKLKAGQKPLRRSISQSKSVERTPNLCQRALSAAKKSSSAGSKSNCAFRESHHSNQGSASVLRRSSRNCKNTGASFFKTAQSSLDESAPRRCRPSKKGLPPPVKVQVSPYYKDNLLAKQKSHCRRVKKTYSTKRQSRRRIRAAFHPPRRTSFNSEKVPRR</sequence>
<keyword evidence="3" id="KW-1185">Reference proteome</keyword>